<dbReference type="Proteomes" id="UP000277204">
    <property type="component" value="Unassembled WGS sequence"/>
</dbReference>
<gene>
    <name evidence="1" type="ORF">SMRZ_LOCUS25003</name>
</gene>
<proteinExistence type="predicted"/>
<reference evidence="1 2" key="1">
    <citation type="submission" date="2018-11" db="EMBL/GenBank/DDBJ databases">
        <authorList>
            <consortium name="Pathogen Informatics"/>
        </authorList>
    </citation>
    <scope>NUCLEOTIDE SEQUENCE [LARGE SCALE GENOMIC DNA]</scope>
    <source>
        <strain evidence="1 2">Zambia</strain>
    </source>
</reference>
<sequence length="39" mass="4538">MKPFIIIIAVGCKLHHFTMNEIFNNLRKNSYHSSISYLG</sequence>
<organism evidence="1 2">
    <name type="scientific">Schistosoma margrebowiei</name>
    <dbReference type="NCBI Taxonomy" id="48269"/>
    <lineage>
        <taxon>Eukaryota</taxon>
        <taxon>Metazoa</taxon>
        <taxon>Spiralia</taxon>
        <taxon>Lophotrochozoa</taxon>
        <taxon>Platyhelminthes</taxon>
        <taxon>Trematoda</taxon>
        <taxon>Digenea</taxon>
        <taxon>Strigeidida</taxon>
        <taxon>Schistosomatoidea</taxon>
        <taxon>Schistosomatidae</taxon>
        <taxon>Schistosoma</taxon>
    </lineage>
</organism>
<dbReference type="AlphaFoldDB" id="A0A3P8FE03"/>
<keyword evidence="2" id="KW-1185">Reference proteome</keyword>
<accession>A0A3P8FE03</accession>
<evidence type="ECO:0000313" key="1">
    <source>
        <dbReference type="EMBL" id="VDP53565.1"/>
    </source>
</evidence>
<evidence type="ECO:0000313" key="2">
    <source>
        <dbReference type="Proteomes" id="UP000277204"/>
    </source>
</evidence>
<dbReference type="EMBL" id="UZAI01020872">
    <property type="protein sequence ID" value="VDP53565.1"/>
    <property type="molecule type" value="Genomic_DNA"/>
</dbReference>
<name>A0A3P8FE03_9TREM</name>
<protein>
    <submittedName>
        <fullName evidence="1">Uncharacterized protein</fullName>
    </submittedName>
</protein>